<evidence type="ECO:0000313" key="3">
    <source>
        <dbReference type="Proteomes" id="UP000288805"/>
    </source>
</evidence>
<evidence type="ECO:0000313" key="2">
    <source>
        <dbReference type="EMBL" id="RVW61508.1"/>
    </source>
</evidence>
<comment type="caution">
    <text evidence="2">The sequence shown here is derived from an EMBL/GenBank/DDBJ whole genome shotgun (WGS) entry which is preliminary data.</text>
</comment>
<dbReference type="PANTHER" id="PTHR32108:SF9">
    <property type="entry name" value="REVERSE TRANSCRIPTASE RNASE H-LIKE DOMAIN-CONTAINING PROTEIN"/>
    <property type="match status" value="1"/>
</dbReference>
<dbReference type="Proteomes" id="UP000288805">
    <property type="component" value="Unassembled WGS sequence"/>
</dbReference>
<dbReference type="PANTHER" id="PTHR32108">
    <property type="entry name" value="DNA-DIRECTED RNA POLYMERASE SUBUNIT ALPHA"/>
    <property type="match status" value="1"/>
</dbReference>
<gene>
    <name evidence="2" type="ORF">CK203_066042</name>
</gene>
<name>A0A438FNI1_VITVI</name>
<protein>
    <recommendedName>
        <fullName evidence="1">Retrotransposon gag domain-containing protein</fullName>
    </recommendedName>
</protein>
<proteinExistence type="predicted"/>
<evidence type="ECO:0000259" key="1">
    <source>
        <dbReference type="Pfam" id="PF03732"/>
    </source>
</evidence>
<reference evidence="2 3" key="1">
    <citation type="journal article" date="2018" name="PLoS Genet.">
        <title>Population sequencing reveals clonal diversity and ancestral inbreeding in the grapevine cultivar Chardonnay.</title>
        <authorList>
            <person name="Roach M.J."/>
            <person name="Johnson D.L."/>
            <person name="Bohlmann J."/>
            <person name="van Vuuren H.J."/>
            <person name="Jones S.J."/>
            <person name="Pretorius I.S."/>
            <person name="Schmidt S.A."/>
            <person name="Borneman A.R."/>
        </authorList>
    </citation>
    <scope>NUCLEOTIDE SEQUENCE [LARGE SCALE GENOMIC DNA]</scope>
    <source>
        <strain evidence="3">cv. Chardonnay</strain>
        <tissue evidence="2">Leaf</tissue>
    </source>
</reference>
<feature type="domain" description="Retrotransposon gag" evidence="1">
    <location>
        <begin position="112"/>
        <end position="202"/>
    </location>
</feature>
<dbReference type="Pfam" id="PF03732">
    <property type="entry name" value="Retrotrans_gag"/>
    <property type="match status" value="1"/>
</dbReference>
<sequence length="717" mass="79776">MDQQVVTVDQFTAAMASTRRLWLASGRRSVVSRASPYVLHGRSEIAPPAAAQAVVADDTHARMDRIEQCMRQMRVSDGSVVWDDFGDMPVASLPAKFRMPDIERRASDDHPFPLSLSGAAQRWFASLESSRRRTWDDLAQEFLRQFSFNTVVDVSRRELEALRQRTEESVSSFISRWRGKIAEIVDRPSERDQIQMVLRSLQPRIARHVVGAPFTDFGSLVMALYDVEDGITRSLWQILPLVMLRGRTIHRTRPNRGLALSVHPVRGLQTPSADPTTLVVPSYALRALRDPRSPTQHRAAMLRCSVHRETCAPYPRPGAQQTSAPFALRTQRQFSQIGMPLSQALRKLTEAGLLTALTPRSLPQPIPAQFRMDLHCAYHQGPGHETDRCTALRHAIQDLIDQGLVHLGQPSVTTNPLPTHTTHAVPPPAGDPEPIMPAGIYETSGVTLEPQMPAPFRLFHEAASVQTTTSEPLTFTRYSVQAPYILIPDVEEVRAPHVDISQTPDIQYILRGGRVMRQPPLAAARPVEGTSASQEEVRAEDDEILRQLQSTQARISIWSLLASSSTHRDALTRALSQIRVDTTTTPEGLIHMMTAGRATCIVFSDDDLPPEGSGHTRPLYISVGCSGRRVPSVLFGQWLGPERFRIPTSFNLLLGRPWIHRAGAIPSSLHQKVKFIHDGQVVVVQSVGDMFIAAEPVLEISHTDEDLFLTGFTFDEV</sequence>
<organism evidence="2 3">
    <name type="scientific">Vitis vinifera</name>
    <name type="common">Grape</name>
    <dbReference type="NCBI Taxonomy" id="29760"/>
    <lineage>
        <taxon>Eukaryota</taxon>
        <taxon>Viridiplantae</taxon>
        <taxon>Streptophyta</taxon>
        <taxon>Embryophyta</taxon>
        <taxon>Tracheophyta</taxon>
        <taxon>Spermatophyta</taxon>
        <taxon>Magnoliopsida</taxon>
        <taxon>eudicotyledons</taxon>
        <taxon>Gunneridae</taxon>
        <taxon>Pentapetalae</taxon>
        <taxon>rosids</taxon>
        <taxon>Vitales</taxon>
        <taxon>Vitaceae</taxon>
        <taxon>Viteae</taxon>
        <taxon>Vitis</taxon>
    </lineage>
</organism>
<dbReference type="AlphaFoldDB" id="A0A438FNI1"/>
<dbReference type="InterPro" id="IPR005162">
    <property type="entry name" value="Retrotrans_gag_dom"/>
</dbReference>
<dbReference type="EMBL" id="QGNW01000836">
    <property type="protein sequence ID" value="RVW61508.1"/>
    <property type="molecule type" value="Genomic_DNA"/>
</dbReference>
<accession>A0A438FNI1</accession>